<evidence type="ECO:0000313" key="2">
    <source>
        <dbReference type="EMBL" id="MXU94232.1"/>
    </source>
</evidence>
<organism evidence="2">
    <name type="scientific">Ixodes ricinus</name>
    <name type="common">Common tick</name>
    <name type="synonym">Acarus ricinus</name>
    <dbReference type="NCBI Taxonomy" id="34613"/>
    <lineage>
        <taxon>Eukaryota</taxon>
        <taxon>Metazoa</taxon>
        <taxon>Ecdysozoa</taxon>
        <taxon>Arthropoda</taxon>
        <taxon>Chelicerata</taxon>
        <taxon>Arachnida</taxon>
        <taxon>Acari</taxon>
        <taxon>Parasitiformes</taxon>
        <taxon>Ixodida</taxon>
        <taxon>Ixodoidea</taxon>
        <taxon>Ixodidae</taxon>
        <taxon>Ixodinae</taxon>
        <taxon>Ixodes</taxon>
    </lineage>
</organism>
<dbReference type="AlphaFoldDB" id="A0A6B0UX55"/>
<accession>A0A6B0UX55</accession>
<proteinExistence type="predicted"/>
<keyword evidence="1" id="KW-1133">Transmembrane helix</keyword>
<sequence>MASMFLPSTLVIATLYFLCTGWHMFTRRSYTPEYSCLKWSTISAFLRRRESSCLSTLASPISFMRASSSRLMAATRALASPTSRLTSCSCRRSSSRLASLDLICSPSLSTRRRFSSSSAFFWRALFWVSWRLRTSLSCRSWSDFWSRRTESRFCRCSDA</sequence>
<keyword evidence="1" id="KW-0472">Membrane</keyword>
<name>A0A6B0UX55_IXORI</name>
<reference evidence="2" key="1">
    <citation type="submission" date="2019-12" db="EMBL/GenBank/DDBJ databases">
        <title>An insight into the sialome of adult female Ixodes ricinus ticks feeding for 6 days.</title>
        <authorList>
            <person name="Perner J."/>
            <person name="Ribeiro J.M.C."/>
        </authorList>
    </citation>
    <scope>NUCLEOTIDE SEQUENCE</scope>
    <source>
        <strain evidence="2">Semi-engorged</strain>
        <tissue evidence="2">Salivary glands</tissue>
    </source>
</reference>
<protein>
    <submittedName>
        <fullName evidence="2">Putative secreted protein</fullName>
    </submittedName>
</protein>
<evidence type="ECO:0000256" key="1">
    <source>
        <dbReference type="SAM" id="Phobius"/>
    </source>
</evidence>
<keyword evidence="1" id="KW-0812">Transmembrane</keyword>
<dbReference type="EMBL" id="GIFC01012149">
    <property type="protein sequence ID" value="MXU94232.1"/>
    <property type="molecule type" value="Transcribed_RNA"/>
</dbReference>
<feature type="transmembrane region" description="Helical" evidence="1">
    <location>
        <begin position="6"/>
        <end position="25"/>
    </location>
</feature>